<reference evidence="1" key="1">
    <citation type="journal article" date="2023" name="Insect Mol. Biol.">
        <title>Genome sequencing provides insights into the evolution of gene families encoding plant cell wall-degrading enzymes in longhorned beetles.</title>
        <authorList>
            <person name="Shin N.R."/>
            <person name="Okamura Y."/>
            <person name="Kirsch R."/>
            <person name="Pauchet Y."/>
        </authorList>
    </citation>
    <scope>NUCLEOTIDE SEQUENCE</scope>
    <source>
        <strain evidence="1">MMC_N1</strain>
    </source>
</reference>
<name>A0ABQ9JU73_9CUCU</name>
<sequence length="230" mass="25235">VTAAGKAILVTGCDSTIGGALARQLDEQGFTVFAGFQNVAGNSGRRRAEGSLFRQTARPPAGRFLRDSDPGGIALRRRTSARWRSRLRAVVHAQSWVALGEIEWIPPQVIRKATEINFVGPTRVTQIMLPLVRRARGRIVVLTSGLCRIASPVRGIHCGLLAALEAQAECLRKELRSRGVDIVVVAPGEFTAGSSWLSDETIVEQAKEMWRQLCQEQRTEYGGRLLREGH</sequence>
<keyword evidence="2" id="KW-1185">Reference proteome</keyword>
<proteinExistence type="predicted"/>
<dbReference type="PANTHER" id="PTHR43313">
    <property type="entry name" value="SHORT-CHAIN DEHYDROGENASE/REDUCTASE FAMILY 9C"/>
    <property type="match status" value="1"/>
</dbReference>
<accession>A0ABQ9JU73</accession>
<gene>
    <name evidence="1" type="ORF">NQ317_011895</name>
</gene>
<organism evidence="1 2">
    <name type="scientific">Molorchus minor</name>
    <dbReference type="NCBI Taxonomy" id="1323400"/>
    <lineage>
        <taxon>Eukaryota</taxon>
        <taxon>Metazoa</taxon>
        <taxon>Ecdysozoa</taxon>
        <taxon>Arthropoda</taxon>
        <taxon>Hexapoda</taxon>
        <taxon>Insecta</taxon>
        <taxon>Pterygota</taxon>
        <taxon>Neoptera</taxon>
        <taxon>Endopterygota</taxon>
        <taxon>Coleoptera</taxon>
        <taxon>Polyphaga</taxon>
        <taxon>Cucujiformia</taxon>
        <taxon>Chrysomeloidea</taxon>
        <taxon>Cerambycidae</taxon>
        <taxon>Lamiinae</taxon>
        <taxon>Monochamini</taxon>
        <taxon>Molorchus</taxon>
    </lineage>
</organism>
<dbReference type="Pfam" id="PF00106">
    <property type="entry name" value="adh_short"/>
    <property type="match status" value="1"/>
</dbReference>
<dbReference type="EMBL" id="JAPWTJ010000175">
    <property type="protein sequence ID" value="KAJ8981613.1"/>
    <property type="molecule type" value="Genomic_DNA"/>
</dbReference>
<dbReference type="Gene3D" id="3.40.50.720">
    <property type="entry name" value="NAD(P)-binding Rossmann-like Domain"/>
    <property type="match status" value="1"/>
</dbReference>
<evidence type="ECO:0000313" key="1">
    <source>
        <dbReference type="EMBL" id="KAJ8981613.1"/>
    </source>
</evidence>
<dbReference type="PANTHER" id="PTHR43313:SF50">
    <property type="entry name" value="GH26015P"/>
    <property type="match status" value="1"/>
</dbReference>
<feature type="non-terminal residue" evidence="1">
    <location>
        <position position="1"/>
    </location>
</feature>
<evidence type="ECO:0000313" key="2">
    <source>
        <dbReference type="Proteomes" id="UP001162164"/>
    </source>
</evidence>
<dbReference type="SUPFAM" id="SSF51735">
    <property type="entry name" value="NAD(P)-binding Rossmann-fold domains"/>
    <property type="match status" value="1"/>
</dbReference>
<dbReference type="InterPro" id="IPR036291">
    <property type="entry name" value="NAD(P)-bd_dom_sf"/>
</dbReference>
<dbReference type="Proteomes" id="UP001162164">
    <property type="component" value="Unassembled WGS sequence"/>
</dbReference>
<comment type="caution">
    <text evidence="1">The sequence shown here is derived from an EMBL/GenBank/DDBJ whole genome shotgun (WGS) entry which is preliminary data.</text>
</comment>
<protein>
    <submittedName>
        <fullName evidence="1">Uncharacterized protein</fullName>
    </submittedName>
</protein>
<dbReference type="InterPro" id="IPR002347">
    <property type="entry name" value="SDR_fam"/>
</dbReference>